<accession>A0A511N775</accession>
<dbReference type="RefSeq" id="WP_146887996.1">
    <property type="nucleotide sequence ID" value="NZ_BJXB01000023.1"/>
</dbReference>
<feature type="compositionally biased region" description="Low complexity" evidence="1">
    <location>
        <begin position="29"/>
        <end position="40"/>
    </location>
</feature>
<reference evidence="2 3" key="1">
    <citation type="submission" date="2019-07" db="EMBL/GenBank/DDBJ databases">
        <title>Whole genome shotgun sequence of Deinococcus cellulosilyticus NBRC 106333.</title>
        <authorList>
            <person name="Hosoyama A."/>
            <person name="Uohara A."/>
            <person name="Ohji S."/>
            <person name="Ichikawa N."/>
        </authorList>
    </citation>
    <scope>NUCLEOTIDE SEQUENCE [LARGE SCALE GENOMIC DNA]</scope>
    <source>
        <strain evidence="2 3">NBRC 106333</strain>
    </source>
</reference>
<feature type="region of interest" description="Disordered" evidence="1">
    <location>
        <begin position="147"/>
        <end position="166"/>
    </location>
</feature>
<name>A0A511N775_DEIC1</name>
<dbReference type="EMBL" id="BJXB01000023">
    <property type="protein sequence ID" value="GEM48702.1"/>
    <property type="molecule type" value="Genomic_DNA"/>
</dbReference>
<dbReference type="Proteomes" id="UP000321306">
    <property type="component" value="Unassembled WGS sequence"/>
</dbReference>
<comment type="caution">
    <text evidence="2">The sequence shown here is derived from an EMBL/GenBank/DDBJ whole genome shotgun (WGS) entry which is preliminary data.</text>
</comment>
<organism evidence="2 3">
    <name type="scientific">Deinococcus cellulosilyticus (strain DSM 18568 / NBRC 106333 / KACC 11606 / 5516J-15)</name>
    <dbReference type="NCBI Taxonomy" id="1223518"/>
    <lineage>
        <taxon>Bacteria</taxon>
        <taxon>Thermotogati</taxon>
        <taxon>Deinococcota</taxon>
        <taxon>Deinococci</taxon>
        <taxon>Deinococcales</taxon>
        <taxon>Deinococcaceae</taxon>
        <taxon>Deinococcus</taxon>
    </lineage>
</organism>
<dbReference type="AlphaFoldDB" id="A0A511N775"/>
<feature type="compositionally biased region" description="Basic and acidic residues" evidence="1">
    <location>
        <begin position="11"/>
        <end position="25"/>
    </location>
</feature>
<feature type="region of interest" description="Disordered" evidence="1">
    <location>
        <begin position="1"/>
        <end position="88"/>
    </location>
</feature>
<keyword evidence="3" id="KW-1185">Reference proteome</keyword>
<gene>
    <name evidence="2" type="ORF">DC3_43370</name>
</gene>
<proteinExistence type="predicted"/>
<sequence length="221" mass="24431">MSSKNQALTADEQHAQGEAILERARTLFAKAQQAQPSAQPTEEDLEDDFDAYDNPEAEDGTEQEDEEDTPQTNPAQKPGFAKAASVHVGDDGTEYVDVTEQFAQMNRQLRQTNRMVKAQQVQIKQLLEVVGLQQGSLEHMAKAQGNLLSTPRTPKSRVSVPTGVTQQGKKVLDRKEIYAKADQAILDPVRFAQFEQAFSRGDLETAKQALTAAERAEIFSE</sequence>
<evidence type="ECO:0000256" key="1">
    <source>
        <dbReference type="SAM" id="MobiDB-lite"/>
    </source>
</evidence>
<feature type="compositionally biased region" description="Acidic residues" evidence="1">
    <location>
        <begin position="41"/>
        <end position="69"/>
    </location>
</feature>
<evidence type="ECO:0000313" key="2">
    <source>
        <dbReference type="EMBL" id="GEM48702.1"/>
    </source>
</evidence>
<protein>
    <submittedName>
        <fullName evidence="2">Uncharacterized protein</fullName>
    </submittedName>
</protein>
<evidence type="ECO:0000313" key="3">
    <source>
        <dbReference type="Proteomes" id="UP000321306"/>
    </source>
</evidence>